<evidence type="ECO:0000313" key="10">
    <source>
        <dbReference type="EMBL" id="RUS31426.1"/>
    </source>
</evidence>
<name>A0A433QNR9_9FUNG</name>
<comment type="similarity">
    <text evidence="3">Belongs to the CTC1 family.</text>
</comment>
<keyword evidence="7" id="KW-0238">DNA-binding</keyword>
<dbReference type="GO" id="GO:0010833">
    <property type="term" value="P:telomere maintenance via telomere lengthening"/>
    <property type="evidence" value="ECO:0007669"/>
    <property type="project" value="TreeGrafter"/>
</dbReference>
<organism evidence="10 11">
    <name type="scientific">Jimgerdemannia flammicorona</name>
    <dbReference type="NCBI Taxonomy" id="994334"/>
    <lineage>
        <taxon>Eukaryota</taxon>
        <taxon>Fungi</taxon>
        <taxon>Fungi incertae sedis</taxon>
        <taxon>Mucoromycota</taxon>
        <taxon>Mucoromycotina</taxon>
        <taxon>Endogonomycetes</taxon>
        <taxon>Endogonales</taxon>
        <taxon>Endogonaceae</taxon>
        <taxon>Jimgerdemannia</taxon>
    </lineage>
</organism>
<evidence type="ECO:0000256" key="9">
    <source>
        <dbReference type="SAM" id="MobiDB-lite"/>
    </source>
</evidence>
<dbReference type="InterPro" id="IPR042617">
    <property type="entry name" value="CTC1-like"/>
</dbReference>
<sequence>MQLKIALSEHEDKVVYMKCYCISVAELLAAQSQGPTSKKVLVCTLLVAEGESNYARGTILLADPQGTSVVAHLTNFQAAWIGKIVCIREWSFIQVEFRDTDPPQNSNFIEVRGDQVRLLPSNWQAKLNASPGTPVDDYALTQLLLPLPNDPSSTTVDTLKRSPPQTLNRLFLSPSDHGFHTILARVHAKSVLVLRSGARALFLLEIRECPAVVAERGSCASGFYVAYVVFKGDTLTRHHSEIDVGKDYVFTRLQALTMLSGRPDEREVLVFQEGKSAMKEVVLKEEALEVIRRLVGESEETCFVEQMSSMELTDSTMVSKAAALVLHHPTSTSTPSSSRTITYTGRITRHIDPILGLFLLDDTYILSLSHYSDYFPAFSYRIGTQLCIHHVHVVVLDITLEAMERILTAEETDVDGQDGSGHPSNPNTDGASKRHIVFIACSYTTVKIVAFPPALTDPERSPITVIRLPCQQKKFFAIIRFRLSAVDLLRCYDLYLALVVKFPDAFDNARLLVENNKDADRRDAAASLLLDTMGAVYGSPWPEAAPKRHIHTEFFEHETSCRVAAEQHGLEAENRSGVVSIRGVPTIRSFLEDMKRRYLPVDALNTMDFSRDHDRYSFVTHTYKASDDEAPCLLGILQGGADGVLYLRDKSAGIPVVAVSGTRVETFDLGHMWLVREFEVVIEKLGMDISQTAGISGTNRVEPARGWLSKVYVRLDLRRAVCVCVRDAIAKRVEVSQGYGAEVAAASVRRLGERTVGNNISGQRTKTEGTEPKFVVFQVHHVHLIRACCTASGGMELRCHVEGLRFRTKAESEAQDVQRTEVCDLAMTSPRKTVLTFASSNGSLRWLPALRVGGWYRVGVGGAAREEEEDPNEEAVMLIAMGGEEAEGWMLDVVKVVGVEHEEGGGEVKDSERKRDFFDNVLQPVTLRTDELSMNLYRLAKQALSTQENAMIDVSDVLNFRRTRQDPVPTARASLASHGYLEDMVSFRGVVTAKEFRSNRPFAGPYGSPASARALLDDFNIGTGRPGRILFLRVRDARGVDSIDVYVNIIRNAYPLGLLPGAGVVFRRVARKMAKTGAMYCHVLACTHVAAEEEAPDVADDADESVYQRLETRKLVDFVDEKTAPRIVCRLFVRVKGVVEANVRWVCKGCESNIVRGACKAGCRTAGKKFLAEAKFMIVDGTAEALVYVDGEEDVLRMLRVWDRRDGWSIEELKGVAEEAGGLVYRTREGGEGGGGGAIFAVEEKRESAGYRRRILRRWCMDSRVCDYVTLYVKKMHWKRNAAWVDGASDPLAGMGEEFGVHTFKVGSSSAAGPIWTLKRNKIFLKVVRVEQEVSVVREGMRLAMELVKGLEEDG</sequence>
<dbReference type="GO" id="GO:1990879">
    <property type="term" value="C:CST complex"/>
    <property type="evidence" value="ECO:0007669"/>
    <property type="project" value="TreeGrafter"/>
</dbReference>
<evidence type="ECO:0000256" key="5">
    <source>
        <dbReference type="ARBA" id="ARBA00022454"/>
    </source>
</evidence>
<evidence type="ECO:0000256" key="1">
    <source>
        <dbReference type="ARBA" id="ARBA00004123"/>
    </source>
</evidence>
<keyword evidence="5" id="KW-0158">Chromosome</keyword>
<evidence type="ECO:0000256" key="7">
    <source>
        <dbReference type="ARBA" id="ARBA00023125"/>
    </source>
</evidence>
<comment type="subcellular location">
    <subcellularLocation>
        <location evidence="2">Chromosome</location>
        <location evidence="2">Telomere</location>
    </subcellularLocation>
    <subcellularLocation>
        <location evidence="1">Nucleus</location>
    </subcellularLocation>
</comment>
<gene>
    <name evidence="10" type="ORF">BC938DRAFT_477848</name>
</gene>
<evidence type="ECO:0000256" key="2">
    <source>
        <dbReference type="ARBA" id="ARBA00004574"/>
    </source>
</evidence>
<protein>
    <recommendedName>
        <fullName evidence="4">CST complex subunit CTC1</fullName>
    </recommendedName>
</protein>
<proteinExistence type="inferred from homology"/>
<comment type="caution">
    <text evidence="10">The sequence shown here is derived from an EMBL/GenBank/DDBJ whole genome shotgun (WGS) entry which is preliminary data.</text>
</comment>
<keyword evidence="8" id="KW-0539">Nucleus</keyword>
<dbReference type="PANTHER" id="PTHR14865">
    <property type="entry name" value="CST COMPLEX SUBUNIT CTC1"/>
    <property type="match status" value="1"/>
</dbReference>
<evidence type="ECO:0000313" key="11">
    <source>
        <dbReference type="Proteomes" id="UP000274822"/>
    </source>
</evidence>
<evidence type="ECO:0000256" key="8">
    <source>
        <dbReference type="ARBA" id="ARBA00023242"/>
    </source>
</evidence>
<keyword evidence="11" id="KW-1185">Reference proteome</keyword>
<dbReference type="GO" id="GO:0045740">
    <property type="term" value="P:positive regulation of DNA replication"/>
    <property type="evidence" value="ECO:0007669"/>
    <property type="project" value="TreeGrafter"/>
</dbReference>
<dbReference type="InterPro" id="IPR029156">
    <property type="entry name" value="CTC1"/>
</dbReference>
<dbReference type="Pfam" id="PF15489">
    <property type="entry name" value="CTC1"/>
    <property type="match status" value="1"/>
</dbReference>
<dbReference type="GO" id="GO:0042162">
    <property type="term" value="F:telomeric DNA binding"/>
    <property type="evidence" value="ECO:0007669"/>
    <property type="project" value="TreeGrafter"/>
</dbReference>
<evidence type="ECO:0000256" key="3">
    <source>
        <dbReference type="ARBA" id="ARBA00006332"/>
    </source>
</evidence>
<accession>A0A433QNR9</accession>
<reference evidence="10 11" key="1">
    <citation type="journal article" date="2018" name="New Phytol.">
        <title>Phylogenomics of Endogonaceae and evolution of mycorrhizas within Mucoromycota.</title>
        <authorList>
            <person name="Chang Y."/>
            <person name="Desiro A."/>
            <person name="Na H."/>
            <person name="Sandor L."/>
            <person name="Lipzen A."/>
            <person name="Clum A."/>
            <person name="Barry K."/>
            <person name="Grigoriev I.V."/>
            <person name="Martin F.M."/>
            <person name="Stajich J.E."/>
            <person name="Smith M.E."/>
            <person name="Bonito G."/>
            <person name="Spatafora J.W."/>
        </authorList>
    </citation>
    <scope>NUCLEOTIDE SEQUENCE [LARGE SCALE GENOMIC DNA]</scope>
    <source>
        <strain evidence="10 11">AD002</strain>
    </source>
</reference>
<dbReference type="PANTHER" id="PTHR14865:SF2">
    <property type="entry name" value="CST COMPLEX SUBUNIT CTC1"/>
    <property type="match status" value="1"/>
</dbReference>
<dbReference type="Proteomes" id="UP000274822">
    <property type="component" value="Unassembled WGS sequence"/>
</dbReference>
<evidence type="ECO:0000256" key="6">
    <source>
        <dbReference type="ARBA" id="ARBA00022895"/>
    </source>
</evidence>
<dbReference type="GO" id="GO:0003697">
    <property type="term" value="F:single-stranded DNA binding"/>
    <property type="evidence" value="ECO:0007669"/>
    <property type="project" value="InterPro"/>
</dbReference>
<feature type="region of interest" description="Disordered" evidence="9">
    <location>
        <begin position="411"/>
        <end position="431"/>
    </location>
</feature>
<evidence type="ECO:0000256" key="4">
    <source>
        <dbReference type="ARBA" id="ARBA00016175"/>
    </source>
</evidence>
<keyword evidence="6" id="KW-0779">Telomere</keyword>
<dbReference type="EMBL" id="RBNJ01002975">
    <property type="protein sequence ID" value="RUS31426.1"/>
    <property type="molecule type" value="Genomic_DNA"/>
</dbReference>